<evidence type="ECO:0000256" key="1">
    <source>
        <dbReference type="SAM" id="SignalP"/>
    </source>
</evidence>
<evidence type="ECO:0008006" key="4">
    <source>
        <dbReference type="Google" id="ProtNLM"/>
    </source>
</evidence>
<dbReference type="AlphaFoldDB" id="A0A3N2RFW0"/>
<protein>
    <recommendedName>
        <fullName evidence="4">Lipoprotein</fullName>
    </recommendedName>
</protein>
<name>A0A3N2RFW0_LYSEN</name>
<sequence>MDRRHLRAPPGHVRLLAAALACIAALAACKPSVSERQVREDFATLQATGTVPGKARLERIELTDGWSDGADFEVYFCLPANDGPGRGCERRNIGLSYQHLEGRWRLFSVQAEQAVD</sequence>
<dbReference type="RefSeq" id="WP_123648048.1">
    <property type="nucleotide sequence ID" value="NZ_RCTY01000035.1"/>
</dbReference>
<evidence type="ECO:0000313" key="3">
    <source>
        <dbReference type="Proteomes" id="UP000275910"/>
    </source>
</evidence>
<proteinExistence type="predicted"/>
<feature type="signal peptide" evidence="1">
    <location>
        <begin position="1"/>
        <end position="27"/>
    </location>
</feature>
<reference evidence="2 3" key="1">
    <citation type="submission" date="2018-10" db="EMBL/GenBank/DDBJ databases">
        <title>The genome of Lysobacter enzymogenes OH11.</title>
        <authorList>
            <person name="Liu F."/>
            <person name="Zhao Y."/>
            <person name="Qian G."/>
            <person name="Chen Y."/>
            <person name="Xu H."/>
        </authorList>
    </citation>
    <scope>NUCLEOTIDE SEQUENCE [LARGE SCALE GENOMIC DNA]</scope>
    <source>
        <strain evidence="2 3">OH11</strain>
    </source>
</reference>
<keyword evidence="1" id="KW-0732">Signal</keyword>
<dbReference type="Proteomes" id="UP000275910">
    <property type="component" value="Unassembled WGS sequence"/>
</dbReference>
<evidence type="ECO:0000313" key="2">
    <source>
        <dbReference type="EMBL" id="ROU06331.1"/>
    </source>
</evidence>
<feature type="chain" id="PRO_5017999920" description="Lipoprotein" evidence="1">
    <location>
        <begin position="28"/>
        <end position="116"/>
    </location>
</feature>
<dbReference type="EMBL" id="RCTY01000035">
    <property type="protein sequence ID" value="ROU06331.1"/>
    <property type="molecule type" value="Genomic_DNA"/>
</dbReference>
<accession>A0A3N2RFW0</accession>
<gene>
    <name evidence="2" type="ORF">D9T17_14320</name>
</gene>
<organism evidence="2 3">
    <name type="scientific">Lysobacter enzymogenes</name>
    <dbReference type="NCBI Taxonomy" id="69"/>
    <lineage>
        <taxon>Bacteria</taxon>
        <taxon>Pseudomonadati</taxon>
        <taxon>Pseudomonadota</taxon>
        <taxon>Gammaproteobacteria</taxon>
        <taxon>Lysobacterales</taxon>
        <taxon>Lysobacteraceae</taxon>
        <taxon>Lysobacter</taxon>
    </lineage>
</organism>
<comment type="caution">
    <text evidence="2">The sequence shown here is derived from an EMBL/GenBank/DDBJ whole genome shotgun (WGS) entry which is preliminary data.</text>
</comment>
<dbReference type="PROSITE" id="PS51257">
    <property type="entry name" value="PROKAR_LIPOPROTEIN"/>
    <property type="match status" value="1"/>
</dbReference>